<dbReference type="InterPro" id="IPR000037">
    <property type="entry name" value="SsrA-bd_prot"/>
</dbReference>
<dbReference type="GO" id="GO:0005829">
    <property type="term" value="C:cytosol"/>
    <property type="evidence" value="ECO:0007669"/>
    <property type="project" value="TreeGrafter"/>
</dbReference>
<dbReference type="GO" id="GO:0003723">
    <property type="term" value="F:RNA binding"/>
    <property type="evidence" value="ECO:0007669"/>
    <property type="project" value="UniProtKB-KW"/>
</dbReference>
<dbReference type="InterPro" id="IPR023620">
    <property type="entry name" value="SmpB"/>
</dbReference>
<dbReference type="PANTHER" id="PTHR30308:SF2">
    <property type="entry name" value="SSRA-BINDING PROTEIN"/>
    <property type="match status" value="1"/>
</dbReference>
<dbReference type="Gene3D" id="2.40.280.10">
    <property type="match status" value="1"/>
</dbReference>
<keyword evidence="4" id="KW-1185">Reference proteome</keyword>
<keyword evidence="2" id="KW-0694">RNA-binding</keyword>
<accession>A0A974WKQ9</accession>
<dbReference type="PANTHER" id="PTHR30308">
    <property type="entry name" value="TMRNA-BINDING COMPONENT OF TRANS-TRANSLATION TAGGING COMPLEX"/>
    <property type="match status" value="1"/>
</dbReference>
<dbReference type="Pfam" id="PF01668">
    <property type="entry name" value="SmpB"/>
    <property type="match status" value="1"/>
</dbReference>
<name>A0A974WKQ9_9PROT</name>
<evidence type="ECO:0000256" key="1">
    <source>
        <dbReference type="ARBA" id="ARBA00022490"/>
    </source>
</evidence>
<dbReference type="Proteomes" id="UP000663075">
    <property type="component" value="Chromosome"/>
</dbReference>
<reference evidence="3" key="1">
    <citation type="submission" date="2017-11" db="EMBL/GenBank/DDBJ databases">
        <authorList>
            <person name="Jian Z."/>
        </authorList>
    </citation>
    <scope>NUCLEOTIDE SEQUENCE</scope>
    <source>
        <strain evidence="3">YC</strain>
    </source>
</reference>
<gene>
    <name evidence="3" type="ORF">CU086_00770</name>
</gene>
<proteinExistence type="predicted"/>
<keyword evidence="1" id="KW-0963">Cytoplasm</keyword>
<evidence type="ECO:0000313" key="4">
    <source>
        <dbReference type="Proteomes" id="UP000663075"/>
    </source>
</evidence>
<dbReference type="SUPFAM" id="SSF74982">
    <property type="entry name" value="Small protein B (SmpB)"/>
    <property type="match status" value="1"/>
</dbReference>
<evidence type="ECO:0000256" key="2">
    <source>
        <dbReference type="ARBA" id="ARBA00022884"/>
    </source>
</evidence>
<sequence length="80" mass="9559">MIKINEVIKEYNIIEKINAGIVLEGWEVKNIKFYKNIELKNSYIINIKNEIFLKNSKINSKNISNLKIQRNRKLLLKKKK</sequence>
<organism evidence="3 4">
    <name type="scientific">Candidatus Nasuia deltocephalincola</name>
    <dbReference type="NCBI Taxonomy" id="1160784"/>
    <lineage>
        <taxon>Bacteria</taxon>
        <taxon>Pseudomonadati</taxon>
        <taxon>Pseudomonadota</taxon>
        <taxon>Betaproteobacteria</taxon>
        <taxon>Candidatus Nasuia</taxon>
    </lineage>
</organism>
<dbReference type="EMBL" id="CP024850">
    <property type="protein sequence ID" value="QSF25347.1"/>
    <property type="molecule type" value="Genomic_DNA"/>
</dbReference>
<dbReference type="GO" id="GO:0070930">
    <property type="term" value="P:trans-translation-dependent protein tagging"/>
    <property type="evidence" value="ECO:0007669"/>
    <property type="project" value="TreeGrafter"/>
</dbReference>
<protein>
    <submittedName>
        <fullName evidence="3">Uncharacterized protein</fullName>
    </submittedName>
</protein>
<dbReference type="AlphaFoldDB" id="A0A974WKQ9"/>
<evidence type="ECO:0000313" key="3">
    <source>
        <dbReference type="EMBL" id="QSF25347.1"/>
    </source>
</evidence>